<dbReference type="AlphaFoldDB" id="A0A3A8I2A6"/>
<dbReference type="EC" id="2.7.13.3" evidence="2"/>
<dbReference type="GO" id="GO:0005524">
    <property type="term" value="F:ATP binding"/>
    <property type="evidence" value="ECO:0007669"/>
    <property type="project" value="UniProtKB-KW"/>
</dbReference>
<dbReference type="InterPro" id="IPR036890">
    <property type="entry name" value="HATPase_C_sf"/>
</dbReference>
<evidence type="ECO:0000259" key="11">
    <source>
        <dbReference type="PROSITE" id="PS50109"/>
    </source>
</evidence>
<dbReference type="Gene3D" id="3.30.450.40">
    <property type="match status" value="1"/>
</dbReference>
<dbReference type="SUPFAM" id="SSF52172">
    <property type="entry name" value="CheY-like"/>
    <property type="match status" value="1"/>
</dbReference>
<dbReference type="CDD" id="cd00130">
    <property type="entry name" value="PAS"/>
    <property type="match status" value="1"/>
</dbReference>
<evidence type="ECO:0000256" key="3">
    <source>
        <dbReference type="ARBA" id="ARBA00022553"/>
    </source>
</evidence>
<dbReference type="InterPro" id="IPR000014">
    <property type="entry name" value="PAS"/>
</dbReference>
<feature type="domain" description="Histidine kinase" evidence="11">
    <location>
        <begin position="921"/>
        <end position="1136"/>
    </location>
</feature>
<keyword evidence="4" id="KW-0808">Transferase</keyword>
<keyword evidence="7" id="KW-0067">ATP-binding</keyword>
<feature type="domain" description="PAC" evidence="14">
    <location>
        <begin position="856"/>
        <end position="910"/>
    </location>
</feature>
<keyword evidence="16" id="KW-1185">Reference proteome</keyword>
<feature type="region of interest" description="Disordered" evidence="10">
    <location>
        <begin position="574"/>
        <end position="611"/>
    </location>
</feature>
<dbReference type="InterPro" id="IPR000700">
    <property type="entry name" value="PAS-assoc_C"/>
</dbReference>
<evidence type="ECO:0000256" key="6">
    <source>
        <dbReference type="ARBA" id="ARBA00022777"/>
    </source>
</evidence>
<dbReference type="CDD" id="cd00082">
    <property type="entry name" value="HisKA"/>
    <property type="match status" value="2"/>
</dbReference>
<dbReference type="InterPro" id="IPR035965">
    <property type="entry name" value="PAS-like_dom_sf"/>
</dbReference>
<dbReference type="PROSITE" id="PS50112">
    <property type="entry name" value="PAS"/>
    <property type="match status" value="1"/>
</dbReference>
<protein>
    <recommendedName>
        <fullName evidence="2">histidine kinase</fullName>
        <ecNumber evidence="2">2.7.13.3</ecNumber>
    </recommendedName>
</protein>
<dbReference type="Proteomes" id="UP000268094">
    <property type="component" value="Unassembled WGS sequence"/>
</dbReference>
<dbReference type="SMART" id="SM00448">
    <property type="entry name" value="REC"/>
    <property type="match status" value="1"/>
</dbReference>
<feature type="domain" description="Histidine kinase" evidence="11">
    <location>
        <begin position="357"/>
        <end position="575"/>
    </location>
</feature>
<dbReference type="OrthoDB" id="5523050at2"/>
<dbReference type="EMBL" id="RAVZ01000280">
    <property type="protein sequence ID" value="RKG77597.1"/>
    <property type="molecule type" value="Genomic_DNA"/>
</dbReference>
<dbReference type="FunFam" id="3.30.565.10:FF:000037">
    <property type="entry name" value="Hybrid sensor histidine kinase/response regulator"/>
    <property type="match status" value="1"/>
</dbReference>
<dbReference type="InterPro" id="IPR036097">
    <property type="entry name" value="HisK_dim/P_sf"/>
</dbReference>
<dbReference type="Pfam" id="PF00512">
    <property type="entry name" value="HisKA"/>
    <property type="match status" value="2"/>
</dbReference>
<evidence type="ECO:0000256" key="5">
    <source>
        <dbReference type="ARBA" id="ARBA00022741"/>
    </source>
</evidence>
<dbReference type="PANTHER" id="PTHR43547:SF2">
    <property type="entry name" value="HYBRID SIGNAL TRANSDUCTION HISTIDINE KINASE C"/>
    <property type="match status" value="1"/>
</dbReference>
<dbReference type="InterPro" id="IPR001789">
    <property type="entry name" value="Sig_transdc_resp-reg_receiver"/>
</dbReference>
<accession>A0A3A8I2A6</accession>
<evidence type="ECO:0000313" key="16">
    <source>
        <dbReference type="Proteomes" id="UP000268094"/>
    </source>
</evidence>
<feature type="modified residue" description="4-aspartylphosphate" evidence="9">
    <location>
        <position position="700"/>
    </location>
</feature>
<dbReference type="InterPro" id="IPR011006">
    <property type="entry name" value="CheY-like_superfamily"/>
</dbReference>
<feature type="domain" description="PAS" evidence="13">
    <location>
        <begin position="782"/>
        <end position="854"/>
    </location>
</feature>
<dbReference type="Pfam" id="PF00989">
    <property type="entry name" value="PAS"/>
    <property type="match status" value="1"/>
</dbReference>
<evidence type="ECO:0000259" key="13">
    <source>
        <dbReference type="PROSITE" id="PS50112"/>
    </source>
</evidence>
<dbReference type="Gene3D" id="3.30.450.20">
    <property type="entry name" value="PAS domain"/>
    <property type="match status" value="2"/>
</dbReference>
<dbReference type="InterPro" id="IPR003661">
    <property type="entry name" value="HisK_dim/P_dom"/>
</dbReference>
<dbReference type="GO" id="GO:0006355">
    <property type="term" value="P:regulation of DNA-templated transcription"/>
    <property type="evidence" value="ECO:0007669"/>
    <property type="project" value="InterPro"/>
</dbReference>
<dbReference type="Gene3D" id="3.40.50.2300">
    <property type="match status" value="1"/>
</dbReference>
<dbReference type="InterPro" id="IPR003594">
    <property type="entry name" value="HATPase_dom"/>
</dbReference>
<dbReference type="NCBIfam" id="TIGR00229">
    <property type="entry name" value="sensory_box"/>
    <property type="match status" value="1"/>
</dbReference>
<dbReference type="RefSeq" id="WP_120544200.1">
    <property type="nucleotide sequence ID" value="NZ_RAVZ01000280.1"/>
</dbReference>
<dbReference type="SUPFAM" id="SSF55874">
    <property type="entry name" value="ATPase domain of HSP90 chaperone/DNA topoisomerase II/histidine kinase"/>
    <property type="match status" value="2"/>
</dbReference>
<dbReference type="GO" id="GO:0000155">
    <property type="term" value="F:phosphorelay sensor kinase activity"/>
    <property type="evidence" value="ECO:0007669"/>
    <property type="project" value="InterPro"/>
</dbReference>
<evidence type="ECO:0000313" key="15">
    <source>
        <dbReference type="EMBL" id="RKG77597.1"/>
    </source>
</evidence>
<dbReference type="Pfam" id="PF02518">
    <property type="entry name" value="HATPase_c"/>
    <property type="match status" value="2"/>
</dbReference>
<dbReference type="SMART" id="SM00387">
    <property type="entry name" value="HATPase_c"/>
    <property type="match status" value="2"/>
</dbReference>
<dbReference type="SMART" id="SM00091">
    <property type="entry name" value="PAS"/>
    <property type="match status" value="1"/>
</dbReference>
<evidence type="ECO:0000256" key="9">
    <source>
        <dbReference type="PROSITE-ProRule" id="PRU00169"/>
    </source>
</evidence>
<name>A0A3A8I2A6_9BACT</name>
<dbReference type="PROSITE" id="PS50113">
    <property type="entry name" value="PAC"/>
    <property type="match status" value="1"/>
</dbReference>
<dbReference type="Pfam" id="PF00072">
    <property type="entry name" value="Response_reg"/>
    <property type="match status" value="1"/>
</dbReference>
<dbReference type="Gene3D" id="3.30.565.10">
    <property type="entry name" value="Histidine kinase-like ATPase, C-terminal domain"/>
    <property type="match status" value="2"/>
</dbReference>
<keyword evidence="6" id="KW-0418">Kinase</keyword>
<dbReference type="SUPFAM" id="SSF47384">
    <property type="entry name" value="Homodimeric domain of signal transducing histidine kinase"/>
    <property type="match status" value="2"/>
</dbReference>
<dbReference type="SMART" id="SM00388">
    <property type="entry name" value="HisKA"/>
    <property type="match status" value="2"/>
</dbReference>
<keyword evidence="3 9" id="KW-0597">Phosphoprotein</keyword>
<keyword evidence="8" id="KW-0902">Two-component regulatory system</keyword>
<dbReference type="CDD" id="cd17574">
    <property type="entry name" value="REC_OmpR"/>
    <property type="match status" value="1"/>
</dbReference>
<dbReference type="InterPro" id="IPR029016">
    <property type="entry name" value="GAF-like_dom_sf"/>
</dbReference>
<dbReference type="InterPro" id="IPR004358">
    <property type="entry name" value="Sig_transdc_His_kin-like_C"/>
</dbReference>
<sequence>MSAVDEVLRGGGACGALLRQVDWAATALGPVESWPQSLRTSVGIVLAANYPLYVAWGPRYVQLYNDAYRPICGRTKHPAALGQEASVTWPEVWGMLGPGWERIAATGEAIFVQDLMMPLDRNGFVEECYFTYSHSPIRDESGGVGGIFAALTETTAQVLGTRRLDTLRELGASTADLSTAEDACREALRIIGTDPLDVPFALLYLVDDATGTARLAGTCGLPPDPASLAPTTITLPEGLPNESAPWPLGSAGNTALPLRWERMPTPSGTVAAGPWPEGTSSAWVQSLPRVGHARPAGFLVTGLSPRLALDEKYSGFLELLARGVTTAINSARAREEERRRAESLAALDRAKTDFFSNVSHEFRTPLALMLGPVEDGLQDPVEPLGPRQLERQRTVHRNGLRLLKLVNTLLDFSRIEAGRMRAAPVPTDLAALTQGLASGFRSTLERAGLTLEVDCPPLPHAVRVDPEQWEKVVLNLLSNAFKFTHAGGIRVSLRWSDPEVVLSVADTGTGIPSEELPRIFERFHRVQGARGRSYEGSGIGLSLVRELVKLHGGDIHVESVPDQGSTFTVTLTTVGEPAPAPAPAPAPLPRSTGTTPASGSAEPAPRTSPGTAMSAFLEEASGWLEAPPPGDALPVLARDGDPTPLPRGIWGHILFVDDNADMRAYVRSLLSERFELTLAANGLEALEACRDRVPDLVLSDVMMPGLDGFGLLRRLREDARTRYVPIILLSARAGEEATVEGLRMGATDYLVKPFSSRELLARVEGNLAAAHARKEQRRAEQEREKLSAVVEQSSDFIGMGATDGKALYLNEAGQRLLGIEGLEQVRRTHLLDYFQEEDRRYVSDVILPRLREEGRWDGDFRFRHFRTGATVPVHFNFFTLRDAQTGEDMGIATVSRDITERHRREEDARLRAEFEQQLIGIVSHDLRNPLNAILLSAHALLQRDDLGERATKNTGRIISSAERANRLIRDLLDVTQSRLGGGLPVHRRPMDFHEATRQALEEVQVAFPERQVVLEQQGDGHGTWDEERLGQVVQNLVTNALRYGDAESPVRVTTRAAGDDMVLEVHNRGRPIAPEMLPTLFQAMRRGQHDEDRASRSVGLGLYIVEQVVRAHGGHVVATSSAEAGTTFKVQLPREATVHAHNLVS</sequence>
<dbReference type="PANTHER" id="PTHR43547">
    <property type="entry name" value="TWO-COMPONENT HISTIDINE KINASE"/>
    <property type="match status" value="1"/>
</dbReference>
<comment type="catalytic activity">
    <reaction evidence="1">
        <text>ATP + protein L-histidine = ADP + protein N-phospho-L-histidine.</text>
        <dbReference type="EC" id="2.7.13.3"/>
    </reaction>
</comment>
<dbReference type="InterPro" id="IPR005467">
    <property type="entry name" value="His_kinase_dom"/>
</dbReference>
<evidence type="ECO:0000256" key="7">
    <source>
        <dbReference type="ARBA" id="ARBA00022840"/>
    </source>
</evidence>
<comment type="caution">
    <text evidence="15">The sequence shown here is derived from an EMBL/GenBank/DDBJ whole genome shotgun (WGS) entry which is preliminary data.</text>
</comment>
<evidence type="ECO:0000256" key="1">
    <source>
        <dbReference type="ARBA" id="ARBA00000085"/>
    </source>
</evidence>
<dbReference type="Gene3D" id="1.10.287.130">
    <property type="match status" value="2"/>
</dbReference>
<feature type="domain" description="Response regulatory" evidence="12">
    <location>
        <begin position="652"/>
        <end position="767"/>
    </location>
</feature>
<evidence type="ECO:0000259" key="14">
    <source>
        <dbReference type="PROSITE" id="PS50113"/>
    </source>
</evidence>
<evidence type="ECO:0000256" key="2">
    <source>
        <dbReference type="ARBA" id="ARBA00012438"/>
    </source>
</evidence>
<dbReference type="CDD" id="cd00075">
    <property type="entry name" value="HATPase"/>
    <property type="match status" value="1"/>
</dbReference>
<feature type="compositionally biased region" description="Pro residues" evidence="10">
    <location>
        <begin position="578"/>
        <end position="588"/>
    </location>
</feature>
<dbReference type="PRINTS" id="PR00344">
    <property type="entry name" value="BCTRLSENSOR"/>
</dbReference>
<proteinExistence type="predicted"/>
<reference evidence="16" key="1">
    <citation type="submission" date="2018-09" db="EMBL/GenBank/DDBJ databases">
        <authorList>
            <person name="Livingstone P.G."/>
            <person name="Whitworth D.E."/>
        </authorList>
    </citation>
    <scope>NUCLEOTIDE SEQUENCE [LARGE SCALE GENOMIC DNA]</scope>
    <source>
        <strain evidence="16">CA054A</strain>
    </source>
</reference>
<gene>
    <name evidence="15" type="ORF">D7V88_30845</name>
</gene>
<dbReference type="PROSITE" id="PS50110">
    <property type="entry name" value="RESPONSE_REGULATORY"/>
    <property type="match status" value="1"/>
</dbReference>
<keyword evidence="5" id="KW-0547">Nucleotide-binding</keyword>
<dbReference type="SUPFAM" id="SSF55785">
    <property type="entry name" value="PYP-like sensor domain (PAS domain)"/>
    <property type="match status" value="1"/>
</dbReference>
<dbReference type="PROSITE" id="PS50109">
    <property type="entry name" value="HIS_KIN"/>
    <property type="match status" value="2"/>
</dbReference>
<dbReference type="CDD" id="cd16922">
    <property type="entry name" value="HATPase_EvgS-ArcB-TorS-like"/>
    <property type="match status" value="1"/>
</dbReference>
<evidence type="ECO:0000256" key="10">
    <source>
        <dbReference type="SAM" id="MobiDB-lite"/>
    </source>
</evidence>
<dbReference type="InterPro" id="IPR013767">
    <property type="entry name" value="PAS_fold"/>
</dbReference>
<evidence type="ECO:0000256" key="4">
    <source>
        <dbReference type="ARBA" id="ARBA00022679"/>
    </source>
</evidence>
<evidence type="ECO:0000259" key="12">
    <source>
        <dbReference type="PROSITE" id="PS50110"/>
    </source>
</evidence>
<evidence type="ECO:0000256" key="8">
    <source>
        <dbReference type="ARBA" id="ARBA00023012"/>
    </source>
</evidence>
<organism evidence="15 16">
    <name type="scientific">Corallococcus terminator</name>
    <dbReference type="NCBI Taxonomy" id="2316733"/>
    <lineage>
        <taxon>Bacteria</taxon>
        <taxon>Pseudomonadati</taxon>
        <taxon>Myxococcota</taxon>
        <taxon>Myxococcia</taxon>
        <taxon>Myxococcales</taxon>
        <taxon>Cystobacterineae</taxon>
        <taxon>Myxococcaceae</taxon>
        <taxon>Corallococcus</taxon>
    </lineage>
</organism>